<gene>
    <name evidence="3" type="ORF">NYM_LOCUS12285</name>
</gene>
<dbReference type="EMBL" id="LR721780">
    <property type="protein sequence ID" value="VVV92072.1"/>
    <property type="molecule type" value="Genomic_DNA"/>
</dbReference>
<evidence type="ECO:0000256" key="2">
    <source>
        <dbReference type="SAM" id="Phobius"/>
    </source>
</evidence>
<dbReference type="Gramene" id="NC2G0010220.1">
    <property type="protein sequence ID" value="NC2G0010220.1:cds"/>
    <property type="gene ID" value="NC2G0010220"/>
</dbReference>
<feature type="transmembrane region" description="Helical" evidence="2">
    <location>
        <begin position="29"/>
        <end position="47"/>
    </location>
</feature>
<evidence type="ECO:0000313" key="3">
    <source>
        <dbReference type="EMBL" id="VVV92072.1"/>
    </source>
</evidence>
<proteinExistence type="predicted"/>
<dbReference type="OMA" id="DHMVVIP"/>
<dbReference type="PANTHER" id="PTHR33640:SF8">
    <property type="entry name" value="TRANSMEMBRANE PROTEIN"/>
    <property type="match status" value="1"/>
</dbReference>
<protein>
    <recommendedName>
        <fullName evidence="4">DUF4408 domain-containing protein</fullName>
    </recommendedName>
</protein>
<organism evidence="3">
    <name type="scientific">Nymphaea colorata</name>
    <name type="common">pocket water lily</name>
    <dbReference type="NCBI Taxonomy" id="210225"/>
    <lineage>
        <taxon>Eukaryota</taxon>
        <taxon>Viridiplantae</taxon>
        <taxon>Streptophyta</taxon>
        <taxon>Embryophyta</taxon>
        <taxon>Tracheophyta</taxon>
        <taxon>Spermatophyta</taxon>
        <taxon>Magnoliopsida</taxon>
        <taxon>Nymphaeales</taxon>
        <taxon>Nymphaeaceae</taxon>
        <taxon>Nymphaea</taxon>
    </lineage>
</organism>
<evidence type="ECO:0008006" key="4">
    <source>
        <dbReference type="Google" id="ProtNLM"/>
    </source>
</evidence>
<keyword evidence="2" id="KW-0812">Transmembrane</keyword>
<feature type="region of interest" description="Disordered" evidence="1">
    <location>
        <begin position="117"/>
        <end position="138"/>
    </location>
</feature>
<keyword evidence="2" id="KW-1133">Transmembrane helix</keyword>
<feature type="transmembrane region" description="Helical" evidence="2">
    <location>
        <begin position="67"/>
        <end position="87"/>
    </location>
</feature>
<reference evidence="3" key="1">
    <citation type="submission" date="2019-09" db="EMBL/GenBank/DDBJ databases">
        <authorList>
            <person name="Zhang L."/>
        </authorList>
    </citation>
    <scope>NUCLEOTIDE SEQUENCE</scope>
</reference>
<dbReference type="PANTHER" id="PTHR33640">
    <property type="entry name" value="TRANSMEMBRANE PROTEIN"/>
    <property type="match status" value="1"/>
</dbReference>
<dbReference type="AlphaFoldDB" id="A0A5K0ZS01"/>
<name>A0A5K0ZS01_9MAGN</name>
<accession>A0A5K0ZS01</accession>
<keyword evidence="2" id="KW-0472">Membrane</keyword>
<evidence type="ECO:0000256" key="1">
    <source>
        <dbReference type="SAM" id="MobiDB-lite"/>
    </source>
</evidence>
<dbReference type="OrthoDB" id="1916829at2759"/>
<sequence length="243" mass="27920">MDGFEFDTVKAEKAMAMRKFKRTHHIGKFFRCVEAFLVLFFLFPWFSSRLPAAARASGDYLCLFLHMLASQKVVFLIGNAIVVTLLAKSGLLGRRRLSGDLYDEFIRNSEQTQASRAWEGCDDPPVVPPRAEQGRGEEETVFEDKPVCVVEQSREPHAYRRSLSEKQEATCRKIGRELRRTETEKSMRELNPPLGAWSYEYDEAYVSVLSSEEFQRTVDAFIAKQIQFQRQESLALVVQSQCD</sequence>